<name>A0A1F5PKT5_9BACT</name>
<evidence type="ECO:0000256" key="1">
    <source>
        <dbReference type="SAM" id="Phobius"/>
    </source>
</evidence>
<dbReference type="InterPro" id="IPR007445">
    <property type="entry name" value="PilO"/>
</dbReference>
<proteinExistence type="predicted"/>
<dbReference type="InterPro" id="IPR014717">
    <property type="entry name" value="Transl_elong_EF1B/ribsomal_bS6"/>
</dbReference>
<feature type="transmembrane region" description="Helical" evidence="1">
    <location>
        <begin position="6"/>
        <end position="27"/>
    </location>
</feature>
<keyword evidence="1" id="KW-0472">Membrane</keyword>
<dbReference type="GO" id="GO:0043683">
    <property type="term" value="P:type IV pilus assembly"/>
    <property type="evidence" value="ECO:0007669"/>
    <property type="project" value="InterPro"/>
</dbReference>
<dbReference type="Gene3D" id="3.30.70.60">
    <property type="match status" value="1"/>
</dbReference>
<keyword evidence="1" id="KW-1133">Transmembrane helix</keyword>
<reference evidence="2 3" key="1">
    <citation type="journal article" date="2016" name="Nat. Commun.">
        <title>Thousands of microbial genomes shed light on interconnected biogeochemical processes in an aquifer system.</title>
        <authorList>
            <person name="Anantharaman K."/>
            <person name="Brown C.T."/>
            <person name="Hug L.A."/>
            <person name="Sharon I."/>
            <person name="Castelle C.J."/>
            <person name="Probst A.J."/>
            <person name="Thomas B.C."/>
            <person name="Singh A."/>
            <person name="Wilkins M.J."/>
            <person name="Karaoz U."/>
            <person name="Brodie E.L."/>
            <person name="Williams K.H."/>
            <person name="Hubbard S.S."/>
            <person name="Banfield J.F."/>
        </authorList>
    </citation>
    <scope>NUCLEOTIDE SEQUENCE [LARGE SCALE GENOMIC DNA]</scope>
</reference>
<protein>
    <recommendedName>
        <fullName evidence="4">Pilus assembly protein PilO</fullName>
    </recommendedName>
</protein>
<gene>
    <name evidence="2" type="ORF">A3E29_05040</name>
</gene>
<dbReference type="Pfam" id="PF04350">
    <property type="entry name" value="PilO"/>
    <property type="match status" value="1"/>
</dbReference>
<keyword evidence="1" id="KW-0812">Transmembrane</keyword>
<evidence type="ECO:0008006" key="4">
    <source>
        <dbReference type="Google" id="ProtNLM"/>
    </source>
</evidence>
<organism evidence="2 3">
    <name type="scientific">Candidatus Doudnabacteria bacterium RIFCSPHIGHO2_12_FULL_48_16</name>
    <dbReference type="NCBI Taxonomy" id="1817838"/>
    <lineage>
        <taxon>Bacteria</taxon>
        <taxon>Candidatus Doudnaibacteriota</taxon>
    </lineage>
</organism>
<dbReference type="GO" id="GO:0043107">
    <property type="term" value="P:type IV pilus-dependent motility"/>
    <property type="evidence" value="ECO:0007669"/>
    <property type="project" value="InterPro"/>
</dbReference>
<dbReference type="AlphaFoldDB" id="A0A1F5PKT5"/>
<dbReference type="Proteomes" id="UP000177682">
    <property type="component" value="Unassembled WGS sequence"/>
</dbReference>
<sequence>MTNSSFQSKIVLGLIVILGCFGVAYFYTTPQWTKYSQAKDNLVRKQAEGAQLTQALNAMQVFVGQYETRQTDLAKVNLALPSKNSDLPNLLASLSSLAQASGIVLSNFTILDGNTNDKPAPVHSIQTSRITFSASGSFESFKDFMMRLETDLRLIDADHVTIKADSAEIQYVINLRTYYQK</sequence>
<comment type="caution">
    <text evidence="2">The sequence shown here is derived from an EMBL/GenBank/DDBJ whole genome shotgun (WGS) entry which is preliminary data.</text>
</comment>
<dbReference type="EMBL" id="MFEY01000006">
    <property type="protein sequence ID" value="OGE90479.1"/>
    <property type="molecule type" value="Genomic_DNA"/>
</dbReference>
<evidence type="ECO:0000313" key="2">
    <source>
        <dbReference type="EMBL" id="OGE90479.1"/>
    </source>
</evidence>
<accession>A0A1F5PKT5</accession>
<evidence type="ECO:0000313" key="3">
    <source>
        <dbReference type="Proteomes" id="UP000177682"/>
    </source>
</evidence>